<keyword evidence="2" id="KW-1185">Reference proteome</keyword>
<dbReference type="Proteomes" id="UP001634007">
    <property type="component" value="Unassembled WGS sequence"/>
</dbReference>
<dbReference type="EMBL" id="JBJKBG010000003">
    <property type="protein sequence ID" value="KAL3745497.1"/>
    <property type="molecule type" value="Genomic_DNA"/>
</dbReference>
<organism evidence="1 2">
    <name type="scientific">Eucalyptus globulus</name>
    <name type="common">Tasmanian blue gum</name>
    <dbReference type="NCBI Taxonomy" id="34317"/>
    <lineage>
        <taxon>Eukaryota</taxon>
        <taxon>Viridiplantae</taxon>
        <taxon>Streptophyta</taxon>
        <taxon>Embryophyta</taxon>
        <taxon>Tracheophyta</taxon>
        <taxon>Spermatophyta</taxon>
        <taxon>Magnoliopsida</taxon>
        <taxon>eudicotyledons</taxon>
        <taxon>Gunneridae</taxon>
        <taxon>Pentapetalae</taxon>
        <taxon>rosids</taxon>
        <taxon>malvids</taxon>
        <taxon>Myrtales</taxon>
        <taxon>Myrtaceae</taxon>
        <taxon>Myrtoideae</taxon>
        <taxon>Eucalypteae</taxon>
        <taxon>Eucalyptus</taxon>
    </lineage>
</organism>
<evidence type="ECO:0008006" key="3">
    <source>
        <dbReference type="Google" id="ProtNLM"/>
    </source>
</evidence>
<name>A0ABD3L1M2_EUCGL</name>
<gene>
    <name evidence="1" type="ORF">ACJRO7_014583</name>
</gene>
<dbReference type="AlphaFoldDB" id="A0ABD3L1M2"/>
<evidence type="ECO:0000313" key="1">
    <source>
        <dbReference type="EMBL" id="KAL3745497.1"/>
    </source>
</evidence>
<sequence length="82" mass="9177">MGDPSKGAIDGDNEKSNTVMTEVISSSSNRITNKKLAGSANFYQWKKIVKLTLTGRNQHRHLTEFKPRDDVTWDGVDARILS</sequence>
<reference evidence="1 2" key="1">
    <citation type="submission" date="2024-11" db="EMBL/GenBank/DDBJ databases">
        <title>Chromosome-level genome assembly of Eucalyptus globulus Labill. provides insights into its genome evolution.</title>
        <authorList>
            <person name="Li X."/>
        </authorList>
    </citation>
    <scope>NUCLEOTIDE SEQUENCE [LARGE SCALE GENOMIC DNA]</scope>
    <source>
        <strain evidence="1">CL2024</strain>
        <tissue evidence="1">Fresh tender leaves</tissue>
    </source>
</reference>
<accession>A0ABD3L1M2</accession>
<comment type="caution">
    <text evidence="1">The sequence shown here is derived from an EMBL/GenBank/DDBJ whole genome shotgun (WGS) entry which is preliminary data.</text>
</comment>
<proteinExistence type="predicted"/>
<evidence type="ECO:0000313" key="2">
    <source>
        <dbReference type="Proteomes" id="UP001634007"/>
    </source>
</evidence>
<protein>
    <recommendedName>
        <fullName evidence="3">Retrotransposon Copia-like N-terminal domain-containing protein</fullName>
    </recommendedName>
</protein>